<feature type="compositionally biased region" description="Basic and acidic residues" evidence="2">
    <location>
        <begin position="1"/>
        <end position="10"/>
    </location>
</feature>
<protein>
    <submittedName>
        <fullName evidence="3">Uncharacterized protein</fullName>
    </submittedName>
</protein>
<keyword evidence="4" id="KW-1185">Reference proteome</keyword>
<feature type="region of interest" description="Disordered" evidence="2">
    <location>
        <begin position="1"/>
        <end position="37"/>
    </location>
</feature>
<dbReference type="Gene3D" id="1.20.120.910">
    <property type="entry name" value="DksA, coiled-coil domain"/>
    <property type="match status" value="1"/>
</dbReference>
<organism evidence="3 4">
    <name type="scientific">Henriciella mobilis</name>
    <dbReference type="NCBI Taxonomy" id="2305467"/>
    <lineage>
        <taxon>Bacteria</taxon>
        <taxon>Pseudomonadati</taxon>
        <taxon>Pseudomonadota</taxon>
        <taxon>Alphaproteobacteria</taxon>
        <taxon>Hyphomonadales</taxon>
        <taxon>Hyphomonadaceae</taxon>
        <taxon>Henriciella</taxon>
    </lineage>
</organism>
<evidence type="ECO:0000256" key="2">
    <source>
        <dbReference type="SAM" id="MobiDB-lite"/>
    </source>
</evidence>
<gene>
    <name evidence="3" type="ORF">D1223_08320</name>
</gene>
<evidence type="ECO:0000313" key="3">
    <source>
        <dbReference type="EMBL" id="RIJ30614.1"/>
    </source>
</evidence>
<dbReference type="RefSeq" id="WP_119375924.1">
    <property type="nucleotide sequence ID" value="NZ_QWFX01000006.1"/>
</dbReference>
<proteinExistence type="predicted"/>
<sequence length="84" mass="9161">MKSPLDHRQADGIGMSSAPSDHACTDSEITGGQAQEDDIKRIDAALRRLEDGRFGLCLYCGDQISMKRLDRDPAIMSCGTCNED</sequence>
<reference evidence="3 4" key="1">
    <citation type="submission" date="2018-08" db="EMBL/GenBank/DDBJ databases">
        <title>Henriciella mobilis sp. nov., isolated from seawater.</title>
        <authorList>
            <person name="Cheng H."/>
            <person name="Wu Y.-H."/>
            <person name="Xu X.-W."/>
            <person name="Guo L.-L."/>
        </authorList>
    </citation>
    <scope>NUCLEOTIDE SEQUENCE [LARGE SCALE GENOMIC DNA]</scope>
    <source>
        <strain evidence="3 4">JN25</strain>
    </source>
</reference>
<evidence type="ECO:0000256" key="1">
    <source>
        <dbReference type="PROSITE-ProRule" id="PRU00510"/>
    </source>
</evidence>
<dbReference type="OrthoDB" id="1121111at2"/>
<dbReference type="PROSITE" id="PS51128">
    <property type="entry name" value="ZF_DKSA_2"/>
    <property type="match status" value="1"/>
</dbReference>
<name>A0A399RJV3_9PROT</name>
<dbReference type="Proteomes" id="UP000266385">
    <property type="component" value="Unassembled WGS sequence"/>
</dbReference>
<comment type="caution">
    <text evidence="3">The sequence shown here is derived from an EMBL/GenBank/DDBJ whole genome shotgun (WGS) entry which is preliminary data.</text>
</comment>
<dbReference type="EMBL" id="QWFX01000006">
    <property type="protein sequence ID" value="RIJ30614.1"/>
    <property type="molecule type" value="Genomic_DNA"/>
</dbReference>
<evidence type="ECO:0000313" key="4">
    <source>
        <dbReference type="Proteomes" id="UP000266385"/>
    </source>
</evidence>
<feature type="zinc finger region" description="dksA C4-type" evidence="1">
    <location>
        <begin position="57"/>
        <end position="81"/>
    </location>
</feature>
<dbReference type="AlphaFoldDB" id="A0A399RJV3"/>
<accession>A0A399RJV3</accession>